<keyword evidence="2 3" id="KW-0326">Glycosidase</keyword>
<keyword evidence="1 3" id="KW-0378">Hydrolase</keyword>
<dbReference type="EC" id="3.2.1.22" evidence="3"/>
<evidence type="ECO:0000313" key="7">
    <source>
        <dbReference type="Proteomes" id="UP000612456"/>
    </source>
</evidence>
<comment type="similarity">
    <text evidence="3">Belongs to the glycosyl hydrolase.</text>
</comment>
<dbReference type="Gene3D" id="3.20.20.70">
    <property type="entry name" value="Aldolase class I"/>
    <property type="match status" value="1"/>
</dbReference>
<comment type="catalytic activity">
    <reaction evidence="3">
        <text>Hydrolysis of terminal, non-reducing alpha-D-galactose residues in alpha-D-galactosides, including galactose oligosaccharides, galactomannans and galactolipids.</text>
        <dbReference type="EC" id="3.2.1.22"/>
    </reaction>
</comment>
<dbReference type="Pfam" id="PF16874">
    <property type="entry name" value="Glyco_hydro_36C"/>
    <property type="match status" value="1"/>
</dbReference>
<dbReference type="AlphaFoldDB" id="A0A916ZG18"/>
<dbReference type="PANTHER" id="PTHR43053">
    <property type="entry name" value="GLYCOSIDASE FAMILY 31"/>
    <property type="match status" value="1"/>
</dbReference>
<dbReference type="InterPro" id="IPR002252">
    <property type="entry name" value="Glyco_hydro_36"/>
</dbReference>
<dbReference type="SUPFAM" id="SSF51445">
    <property type="entry name" value="(Trans)glycosidases"/>
    <property type="match status" value="1"/>
</dbReference>
<gene>
    <name evidence="6" type="ORF">GCM10010911_60090</name>
</gene>
<dbReference type="PRINTS" id="PR00743">
    <property type="entry name" value="GLHYDRLASE36"/>
</dbReference>
<protein>
    <recommendedName>
        <fullName evidence="3">Alpha-galactosidase</fullName>
        <ecNumber evidence="3">3.2.1.22</ecNumber>
    </recommendedName>
</protein>
<dbReference type="Proteomes" id="UP000612456">
    <property type="component" value="Unassembled WGS sequence"/>
</dbReference>
<evidence type="ECO:0000313" key="6">
    <source>
        <dbReference type="EMBL" id="GGD93442.1"/>
    </source>
</evidence>
<dbReference type="InterPro" id="IPR017853">
    <property type="entry name" value="GH"/>
</dbReference>
<dbReference type="PIRSF" id="PIRSF005536">
    <property type="entry name" value="Agal"/>
    <property type="match status" value="1"/>
</dbReference>
<sequence length="722" mass="81165">MNEIHEAFTDVVVEPTADGYYISYRTGLAVYEEIFAGGQLMSVGWNGAGYMSTVITFPRVPRMEPDSFVEPQAFQLEMDGMSLGSHWLWDGQDKSTEAAGLHSVIRLKHSLRPVTVSIHTLLDGTPIVTRWLEVTNAGDRPSALSSVYTWSGGLQTTKNWEAYLTKGDPLYSIGYMGDSRWGGEGQFEWHPLPNAVFGLNRGQRHRHPMFLIRNEATGEHFIGQMAWSGDYNFSFEVDADPGGAVPGHDANAHLSFKIGPKAPAPLRMVEAGESVVSPEVHMGMLFGGFDDCIHAMHDHLRQSVFTIPEARGRGNWVESGLGAEVEMSEAMTYHQIEVAAELGAEVFFIDAGWYLPPGDEHQMGEHLGDWHVNTQRYPDGLKGIRERVHNKGMLFGLWVEIERLGKLTELYKAHPDWFSVAYNGTNSTGRMGGMIDFARPEIAAWAEDAMARVIEENELDFFRLDYNAGHIKAGGYNIREGYAENSYWRYYENFDSIFDRLRKRFPEVIFETCASGGARTDIGTVRRFSHTWVTDWQVAPRSFAITNGMSMALPPEYVDRLVAGQSGHTSADILFQMRQLLFVRPTISVFNPLGSEPNPKQFALVRHTLDIYKNFVRTFMNTGRIYHHTPQLDGFEPKGWGVLELASKERDKGIAGVFQLSNPKEREYVLRLRGLDRSRTYKVTWDNSSQTAEVSGFALMEQGLAIRLEGALTSEAILFEAI</sequence>
<dbReference type="Pfam" id="PF02065">
    <property type="entry name" value="Melibiase"/>
    <property type="match status" value="1"/>
</dbReference>
<evidence type="ECO:0000256" key="4">
    <source>
        <dbReference type="PIRSR" id="PIRSR005536-1"/>
    </source>
</evidence>
<feature type="active site" description="Nucleophile" evidence="4">
    <location>
        <position position="465"/>
    </location>
</feature>
<dbReference type="InterPro" id="IPR038417">
    <property type="entry name" value="Alpga-gal_N_sf"/>
</dbReference>
<dbReference type="PANTHER" id="PTHR43053:SF3">
    <property type="entry name" value="ALPHA-GALACTOSIDASE C-RELATED"/>
    <property type="match status" value="1"/>
</dbReference>
<proteinExistence type="inferred from homology"/>
<accession>A0A916ZG18</accession>
<dbReference type="InterPro" id="IPR050985">
    <property type="entry name" value="Alpha-glycosidase_related"/>
</dbReference>
<evidence type="ECO:0000256" key="3">
    <source>
        <dbReference type="PIRNR" id="PIRNR005536"/>
    </source>
</evidence>
<evidence type="ECO:0000256" key="2">
    <source>
        <dbReference type="ARBA" id="ARBA00023295"/>
    </source>
</evidence>
<comment type="caution">
    <text evidence="6">The sequence shown here is derived from an EMBL/GenBank/DDBJ whole genome shotgun (WGS) entry which is preliminary data.</text>
</comment>
<reference evidence="6" key="2">
    <citation type="submission" date="2020-09" db="EMBL/GenBank/DDBJ databases">
        <authorList>
            <person name="Sun Q."/>
            <person name="Zhou Y."/>
        </authorList>
    </citation>
    <scope>NUCLEOTIDE SEQUENCE</scope>
    <source>
        <strain evidence="6">CGMCC 1.15178</strain>
    </source>
</reference>
<feature type="active site" description="Proton donor" evidence="4">
    <location>
        <position position="535"/>
    </location>
</feature>
<organism evidence="6 7">
    <name type="scientific">Paenibacillus nasutitermitis</name>
    <dbReference type="NCBI Taxonomy" id="1652958"/>
    <lineage>
        <taxon>Bacteria</taxon>
        <taxon>Bacillati</taxon>
        <taxon>Bacillota</taxon>
        <taxon>Bacilli</taxon>
        <taxon>Bacillales</taxon>
        <taxon>Paenibacillaceae</taxon>
        <taxon>Paenibacillus</taxon>
    </lineage>
</organism>
<dbReference type="GO" id="GO:0016052">
    <property type="term" value="P:carbohydrate catabolic process"/>
    <property type="evidence" value="ECO:0007669"/>
    <property type="project" value="InterPro"/>
</dbReference>
<dbReference type="Gene3D" id="2.60.40.1180">
    <property type="entry name" value="Golgi alpha-mannosidase II"/>
    <property type="match status" value="1"/>
</dbReference>
<dbReference type="InterPro" id="IPR031705">
    <property type="entry name" value="Glyco_hydro_36_C"/>
</dbReference>
<dbReference type="CDD" id="cd14791">
    <property type="entry name" value="GH36"/>
    <property type="match status" value="1"/>
</dbReference>
<dbReference type="InterPro" id="IPR013785">
    <property type="entry name" value="Aldolase_TIM"/>
</dbReference>
<dbReference type="Gene3D" id="2.70.98.60">
    <property type="entry name" value="alpha-galactosidase from lactobacil brevis"/>
    <property type="match status" value="1"/>
</dbReference>
<reference evidence="6" key="1">
    <citation type="journal article" date="2014" name="Int. J. Syst. Evol. Microbiol.">
        <title>Complete genome sequence of Corynebacterium casei LMG S-19264T (=DSM 44701T), isolated from a smear-ripened cheese.</title>
        <authorList>
            <consortium name="US DOE Joint Genome Institute (JGI-PGF)"/>
            <person name="Walter F."/>
            <person name="Albersmeier A."/>
            <person name="Kalinowski J."/>
            <person name="Ruckert C."/>
        </authorList>
    </citation>
    <scope>NUCLEOTIDE SEQUENCE</scope>
    <source>
        <strain evidence="6">CGMCC 1.15178</strain>
    </source>
</reference>
<dbReference type="EMBL" id="BMHP01000006">
    <property type="protein sequence ID" value="GGD93442.1"/>
    <property type="molecule type" value="Genomic_DNA"/>
</dbReference>
<dbReference type="GO" id="GO:0004557">
    <property type="term" value="F:alpha-galactosidase activity"/>
    <property type="evidence" value="ECO:0007669"/>
    <property type="project" value="UniProtKB-UniRule"/>
</dbReference>
<name>A0A916ZG18_9BACL</name>
<evidence type="ECO:0000259" key="5">
    <source>
        <dbReference type="Pfam" id="PF16874"/>
    </source>
</evidence>
<dbReference type="InterPro" id="IPR013780">
    <property type="entry name" value="Glyco_hydro_b"/>
</dbReference>
<feature type="domain" description="Glycosyl hydrolase family 36 C-terminal" evidence="5">
    <location>
        <begin position="643"/>
        <end position="719"/>
    </location>
</feature>
<dbReference type="RefSeq" id="WP_188997920.1">
    <property type="nucleotide sequence ID" value="NZ_BMHP01000006.1"/>
</dbReference>
<evidence type="ECO:0000256" key="1">
    <source>
        <dbReference type="ARBA" id="ARBA00022801"/>
    </source>
</evidence>
<keyword evidence="7" id="KW-1185">Reference proteome</keyword>